<keyword evidence="3" id="KW-1185">Reference proteome</keyword>
<feature type="signal peptide" evidence="1">
    <location>
        <begin position="1"/>
        <end position="18"/>
    </location>
</feature>
<keyword evidence="1" id="KW-0732">Signal</keyword>
<name>A0A1H9RTU0_9BACI</name>
<evidence type="ECO:0000256" key="1">
    <source>
        <dbReference type="SAM" id="SignalP"/>
    </source>
</evidence>
<dbReference type="OrthoDB" id="2883543at2"/>
<evidence type="ECO:0000313" key="2">
    <source>
        <dbReference type="EMBL" id="SER76014.1"/>
    </source>
</evidence>
<gene>
    <name evidence="2" type="ORF">SAMN04487944_109153</name>
</gene>
<proteinExistence type="predicted"/>
<protein>
    <recommendedName>
        <fullName evidence="4">DUF2680 domain-containing protein</fullName>
    </recommendedName>
</protein>
<evidence type="ECO:0008006" key="4">
    <source>
        <dbReference type="Google" id="ProtNLM"/>
    </source>
</evidence>
<feature type="chain" id="PRO_5038618250" description="DUF2680 domain-containing protein" evidence="1">
    <location>
        <begin position="19"/>
        <end position="104"/>
    </location>
</feature>
<dbReference type="Pfam" id="PF10925">
    <property type="entry name" value="DUF2680"/>
    <property type="match status" value="1"/>
</dbReference>
<evidence type="ECO:0000313" key="3">
    <source>
        <dbReference type="Proteomes" id="UP000199687"/>
    </source>
</evidence>
<dbReference type="AlphaFoldDB" id="A0A1H9RTU0"/>
<organism evidence="2 3">
    <name type="scientific">Gracilibacillus ureilyticus</name>
    <dbReference type="NCBI Taxonomy" id="531814"/>
    <lineage>
        <taxon>Bacteria</taxon>
        <taxon>Bacillati</taxon>
        <taxon>Bacillota</taxon>
        <taxon>Bacilli</taxon>
        <taxon>Bacillales</taxon>
        <taxon>Bacillaceae</taxon>
        <taxon>Gracilibacillus</taxon>
    </lineage>
</organism>
<dbReference type="EMBL" id="FOGL01000009">
    <property type="protein sequence ID" value="SER76014.1"/>
    <property type="molecule type" value="Genomic_DNA"/>
</dbReference>
<dbReference type="RefSeq" id="WP_089740821.1">
    <property type="nucleotide sequence ID" value="NZ_FOGL01000009.1"/>
</dbReference>
<reference evidence="2 3" key="1">
    <citation type="submission" date="2016-10" db="EMBL/GenBank/DDBJ databases">
        <authorList>
            <person name="de Groot N.N."/>
        </authorList>
    </citation>
    <scope>NUCLEOTIDE SEQUENCE [LARGE SCALE GENOMIC DNA]</scope>
    <source>
        <strain evidence="2 3">CGMCC 1.7727</strain>
    </source>
</reference>
<dbReference type="InterPro" id="IPR024485">
    <property type="entry name" value="DUF2680"/>
</dbReference>
<dbReference type="Proteomes" id="UP000199687">
    <property type="component" value="Unassembled WGS sequence"/>
</dbReference>
<sequence length="104" mass="12076">MRKLIFAAAITVISFVFASAFSAETNENVMLTDEQKQEISKMHNEAMNQKVAIINKYVEYGVYSEAKADKMIEHVKAKYDKLEKNGYIPNWERKPHHSKQHQSE</sequence>
<accession>A0A1H9RTU0</accession>